<name>A0A916LFX8_MYCTX</name>
<proteinExistence type="predicted"/>
<comment type="caution">
    <text evidence="1">The sequence shown here is derived from an EMBL/GenBank/DDBJ whole genome shotgun (WGS) entry which is preliminary data.</text>
</comment>
<organism evidence="1 2">
    <name type="scientific">Mycobacterium tuberculosis</name>
    <dbReference type="NCBI Taxonomy" id="1773"/>
    <lineage>
        <taxon>Bacteria</taxon>
        <taxon>Bacillati</taxon>
        <taxon>Actinomycetota</taxon>
        <taxon>Actinomycetes</taxon>
        <taxon>Mycobacteriales</taxon>
        <taxon>Mycobacteriaceae</taxon>
        <taxon>Mycobacterium</taxon>
        <taxon>Mycobacterium tuberculosis complex</taxon>
    </lineage>
</organism>
<dbReference type="EMBL" id="CSBK01003480">
    <property type="protein sequence ID" value="CPA95520.1"/>
    <property type="molecule type" value="Genomic_DNA"/>
</dbReference>
<dbReference type="Proteomes" id="UP000039021">
    <property type="component" value="Unassembled WGS sequence"/>
</dbReference>
<dbReference type="AlphaFoldDB" id="A0A916LFX8"/>
<accession>A0A916LFX8</accession>
<protein>
    <submittedName>
        <fullName evidence="1">Uncharacterized protein</fullName>
    </submittedName>
</protein>
<reference evidence="2" key="1">
    <citation type="submission" date="2015-03" db="EMBL/GenBank/DDBJ databases">
        <authorList>
            <consortium name="Pathogen Informatics"/>
        </authorList>
    </citation>
    <scope>NUCLEOTIDE SEQUENCE [LARGE SCALE GENOMIC DNA]</scope>
    <source>
        <strain evidence="2">N09902308</strain>
    </source>
</reference>
<evidence type="ECO:0000313" key="2">
    <source>
        <dbReference type="Proteomes" id="UP000039021"/>
    </source>
</evidence>
<evidence type="ECO:0000313" key="1">
    <source>
        <dbReference type="EMBL" id="CPA95520.1"/>
    </source>
</evidence>
<sequence>MPSGGLYRTIVHLIRLGMPLTSTYDSTTVPFSSTSGNLLRHTLWMVSHSR</sequence>
<gene>
    <name evidence="1" type="ORF">ERS007739_04972</name>
</gene>